<protein>
    <submittedName>
        <fullName evidence="2">Metallophosphoesterase</fullName>
    </submittedName>
</protein>
<evidence type="ECO:0000313" key="3">
    <source>
        <dbReference type="Proteomes" id="UP001597400"/>
    </source>
</evidence>
<gene>
    <name evidence="2" type="ORF">ACFSGX_12510</name>
</gene>
<dbReference type="InterPro" id="IPR029052">
    <property type="entry name" value="Metallo-depent_PP-like"/>
</dbReference>
<reference evidence="3" key="1">
    <citation type="journal article" date="2019" name="Int. J. Syst. Evol. Microbiol.">
        <title>The Global Catalogue of Microorganisms (GCM) 10K type strain sequencing project: providing services to taxonomists for standard genome sequencing and annotation.</title>
        <authorList>
            <consortium name="The Broad Institute Genomics Platform"/>
            <consortium name="The Broad Institute Genome Sequencing Center for Infectious Disease"/>
            <person name="Wu L."/>
            <person name="Ma J."/>
        </authorList>
    </citation>
    <scope>NUCLEOTIDE SEQUENCE [LARGE SCALE GENOMIC DNA]</scope>
    <source>
        <strain evidence="3">CGMCC 1.12702</strain>
    </source>
</reference>
<keyword evidence="3" id="KW-1185">Reference proteome</keyword>
<feature type="domain" description="Calcineurin-like phosphoesterase" evidence="1">
    <location>
        <begin position="3"/>
        <end position="222"/>
    </location>
</feature>
<accession>A0ABW4TZW8</accession>
<dbReference type="Pfam" id="PF00149">
    <property type="entry name" value="Metallophos"/>
    <property type="match status" value="1"/>
</dbReference>
<dbReference type="SUPFAM" id="SSF56300">
    <property type="entry name" value="Metallo-dependent phosphatases"/>
    <property type="match status" value="1"/>
</dbReference>
<evidence type="ECO:0000313" key="2">
    <source>
        <dbReference type="EMBL" id="MFD1951588.1"/>
    </source>
</evidence>
<dbReference type="EMBL" id="JBHUGS010000003">
    <property type="protein sequence ID" value="MFD1951588.1"/>
    <property type="molecule type" value="Genomic_DNA"/>
</dbReference>
<dbReference type="PANTHER" id="PTHR37844:SF2">
    <property type="entry name" value="SER_THR PROTEIN PHOSPHATASE SUPERFAMILY (AFU_ORTHOLOGUE AFUA_1G14840)"/>
    <property type="match status" value="1"/>
</dbReference>
<dbReference type="PANTHER" id="PTHR37844">
    <property type="entry name" value="SER/THR PROTEIN PHOSPHATASE SUPERFAMILY (AFU_ORTHOLOGUE AFUA_1G14840)"/>
    <property type="match status" value="1"/>
</dbReference>
<evidence type="ECO:0000259" key="1">
    <source>
        <dbReference type="Pfam" id="PF00149"/>
    </source>
</evidence>
<dbReference type="Gene3D" id="3.60.21.10">
    <property type="match status" value="1"/>
</dbReference>
<organism evidence="2 3">
    <name type="scientific">Sphingomonas arantia</name>
    <dbReference type="NCBI Taxonomy" id="1460676"/>
    <lineage>
        <taxon>Bacteria</taxon>
        <taxon>Pseudomonadati</taxon>
        <taxon>Pseudomonadota</taxon>
        <taxon>Alphaproteobacteria</taxon>
        <taxon>Sphingomonadales</taxon>
        <taxon>Sphingomonadaceae</taxon>
        <taxon>Sphingomonas</taxon>
    </lineage>
</organism>
<dbReference type="InterPro" id="IPR004843">
    <property type="entry name" value="Calcineurin-like_PHP"/>
</dbReference>
<name>A0ABW4TZW8_9SPHN</name>
<sequence length="262" mass="28596">MTKLWIFSDLHAEQSLWTLPQPPHGTDVIVAAGDIDSPCTRSVERLAELADGRPVVFVPGNHEWYATRGHFGVDQEATRARLVAANLGVHMLMDDEIEIAGIRFLGATLWTDFAIHGTPSASMSVAAGRMNDFRYIYPIEGGPSLTAENTVRWHVTSRSWLADRLAEPCHLPTVVVTHHLPHPRSVATMYRVDPLTPAFASDFSGLVEGGGAALWIHGHTHTGCDYQACNTRVVCNPQGYGPKRKGGSVENPAFDPTLVITI</sequence>
<comment type="caution">
    <text evidence="2">The sequence shown here is derived from an EMBL/GenBank/DDBJ whole genome shotgun (WGS) entry which is preliminary data.</text>
</comment>
<proteinExistence type="predicted"/>
<dbReference type="Proteomes" id="UP001597400">
    <property type="component" value="Unassembled WGS sequence"/>
</dbReference>
<dbReference type="RefSeq" id="WP_380930365.1">
    <property type="nucleotide sequence ID" value="NZ_JBHUGS010000003.1"/>
</dbReference>